<dbReference type="OrthoDB" id="2506647at2759"/>
<evidence type="ECO:0000313" key="3">
    <source>
        <dbReference type="Proteomes" id="UP000807469"/>
    </source>
</evidence>
<dbReference type="InterPro" id="IPR035810">
    <property type="entry name" value="PEBP_euk"/>
</dbReference>
<dbReference type="Pfam" id="PF01161">
    <property type="entry name" value="PBP"/>
    <property type="match status" value="1"/>
</dbReference>
<dbReference type="EMBL" id="MU155261">
    <property type="protein sequence ID" value="KAF9477447.1"/>
    <property type="molecule type" value="Genomic_DNA"/>
</dbReference>
<comment type="similarity">
    <text evidence="1">Belongs to the phosphatidylethanolamine-binding protein family.</text>
</comment>
<dbReference type="GO" id="GO:0046578">
    <property type="term" value="P:regulation of Ras protein signal transduction"/>
    <property type="evidence" value="ECO:0007669"/>
    <property type="project" value="TreeGrafter"/>
</dbReference>
<dbReference type="GO" id="GO:0030414">
    <property type="term" value="F:peptidase inhibitor activity"/>
    <property type="evidence" value="ECO:0007669"/>
    <property type="project" value="TreeGrafter"/>
</dbReference>
<sequence length="211" mass="22968">MSDPLNKVLAALKTNKIIPDVIPESANFSPSVLFSIVWPSNGTEVVLGDHILRDLTDDEPEIKILPMATPKDDHTAADSSHSGNISYTLVMTDPDAPSRADPKNGQWRHWVIPGVKLPAASAAETQSGFALKTHAAYTPYYPPAPPAGSGFHRYVFLLFQEPVGGVNVPSNAVERNGEPSSRKLWNAMAFGDKYNLKLVGANFFETQVEKK</sequence>
<dbReference type="CDD" id="cd00866">
    <property type="entry name" value="PEBP_euk"/>
    <property type="match status" value="1"/>
</dbReference>
<name>A0A9P5YXB7_9AGAR</name>
<dbReference type="Proteomes" id="UP000807469">
    <property type="component" value="Unassembled WGS sequence"/>
</dbReference>
<dbReference type="SUPFAM" id="SSF49777">
    <property type="entry name" value="PEBP-like"/>
    <property type="match status" value="1"/>
</dbReference>
<proteinExistence type="inferred from homology"/>
<comment type="caution">
    <text evidence="2">The sequence shown here is derived from an EMBL/GenBank/DDBJ whole genome shotgun (WGS) entry which is preliminary data.</text>
</comment>
<accession>A0A9P5YXB7</accession>
<dbReference type="GO" id="GO:0030162">
    <property type="term" value="P:regulation of proteolysis"/>
    <property type="evidence" value="ECO:0007669"/>
    <property type="project" value="TreeGrafter"/>
</dbReference>
<gene>
    <name evidence="2" type="ORF">BDN70DRAFT_810724</name>
</gene>
<dbReference type="Gene3D" id="3.90.280.10">
    <property type="entry name" value="PEBP-like"/>
    <property type="match status" value="1"/>
</dbReference>
<evidence type="ECO:0000256" key="1">
    <source>
        <dbReference type="ARBA" id="ARBA00007091"/>
    </source>
</evidence>
<evidence type="ECO:0000313" key="2">
    <source>
        <dbReference type="EMBL" id="KAF9477447.1"/>
    </source>
</evidence>
<dbReference type="PROSITE" id="PS01220">
    <property type="entry name" value="PBP"/>
    <property type="match status" value="1"/>
</dbReference>
<dbReference type="InterPro" id="IPR001858">
    <property type="entry name" value="Phosphatidylethanolamine-bd_CS"/>
</dbReference>
<protein>
    <submittedName>
        <fullName evidence="2">PEBP-like protein</fullName>
    </submittedName>
</protein>
<keyword evidence="3" id="KW-1185">Reference proteome</keyword>
<dbReference type="PANTHER" id="PTHR11362">
    <property type="entry name" value="PHOSPHATIDYLETHANOLAMINE-BINDING PROTEIN"/>
    <property type="match status" value="1"/>
</dbReference>
<dbReference type="GO" id="GO:0005543">
    <property type="term" value="F:phospholipid binding"/>
    <property type="evidence" value="ECO:0007669"/>
    <property type="project" value="TreeGrafter"/>
</dbReference>
<dbReference type="AlphaFoldDB" id="A0A9P5YXB7"/>
<dbReference type="InterPro" id="IPR008914">
    <property type="entry name" value="PEBP"/>
</dbReference>
<dbReference type="InterPro" id="IPR036610">
    <property type="entry name" value="PEBP-like_sf"/>
</dbReference>
<reference evidence="2" key="1">
    <citation type="submission" date="2020-11" db="EMBL/GenBank/DDBJ databases">
        <authorList>
            <consortium name="DOE Joint Genome Institute"/>
            <person name="Ahrendt S."/>
            <person name="Riley R."/>
            <person name="Andreopoulos W."/>
            <person name="Labutti K."/>
            <person name="Pangilinan J."/>
            <person name="Ruiz-Duenas F.J."/>
            <person name="Barrasa J.M."/>
            <person name="Sanchez-Garcia M."/>
            <person name="Camarero S."/>
            <person name="Miyauchi S."/>
            <person name="Serrano A."/>
            <person name="Linde D."/>
            <person name="Babiker R."/>
            <person name="Drula E."/>
            <person name="Ayuso-Fernandez I."/>
            <person name="Pacheco R."/>
            <person name="Padilla G."/>
            <person name="Ferreira P."/>
            <person name="Barriuso J."/>
            <person name="Kellner H."/>
            <person name="Castanera R."/>
            <person name="Alfaro M."/>
            <person name="Ramirez L."/>
            <person name="Pisabarro A.G."/>
            <person name="Kuo A."/>
            <person name="Tritt A."/>
            <person name="Lipzen A."/>
            <person name="He G."/>
            <person name="Yan M."/>
            <person name="Ng V."/>
            <person name="Cullen D."/>
            <person name="Martin F."/>
            <person name="Rosso M.-N."/>
            <person name="Henrissat B."/>
            <person name="Hibbett D."/>
            <person name="Martinez A.T."/>
            <person name="Grigoriev I.V."/>
        </authorList>
    </citation>
    <scope>NUCLEOTIDE SEQUENCE</scope>
    <source>
        <strain evidence="2">CIRM-BRFM 674</strain>
    </source>
</reference>
<dbReference type="PANTHER" id="PTHR11362:SF148">
    <property type="entry name" value="CARBOXYPEPTIDASE Y INHIBITOR"/>
    <property type="match status" value="1"/>
</dbReference>
<organism evidence="2 3">
    <name type="scientific">Pholiota conissans</name>
    <dbReference type="NCBI Taxonomy" id="109636"/>
    <lineage>
        <taxon>Eukaryota</taxon>
        <taxon>Fungi</taxon>
        <taxon>Dikarya</taxon>
        <taxon>Basidiomycota</taxon>
        <taxon>Agaricomycotina</taxon>
        <taxon>Agaricomycetes</taxon>
        <taxon>Agaricomycetidae</taxon>
        <taxon>Agaricales</taxon>
        <taxon>Agaricineae</taxon>
        <taxon>Strophariaceae</taxon>
        <taxon>Pholiota</taxon>
    </lineage>
</organism>